<evidence type="ECO:0000313" key="1">
    <source>
        <dbReference type="EMBL" id="UGS36618.1"/>
    </source>
</evidence>
<reference evidence="1" key="1">
    <citation type="journal article" date="2022" name="Int. J. Syst. Evol. Microbiol.">
        <title>Pseudomonas aegrilactucae sp. nov. and Pseudomonas morbosilactucae sp. nov., pathogens causing bacterial rot of lettuce in Japan.</title>
        <authorList>
            <person name="Sawada H."/>
            <person name="Fujikawa T."/>
            <person name="Satou M."/>
        </authorList>
    </citation>
    <scope>NUCLEOTIDE SEQUENCE</scope>
    <source>
        <strain evidence="1">0166_1</strain>
    </source>
</reference>
<proteinExistence type="predicted"/>
<name>A0A9E6XYL8_9ACTN</name>
<evidence type="ECO:0008006" key="3">
    <source>
        <dbReference type="Google" id="ProtNLM"/>
    </source>
</evidence>
<dbReference type="Pfam" id="PF11236">
    <property type="entry name" value="DUF3037"/>
    <property type="match status" value="1"/>
</dbReference>
<dbReference type="EMBL" id="CP087164">
    <property type="protein sequence ID" value="UGS36618.1"/>
    <property type="molecule type" value="Genomic_DNA"/>
</dbReference>
<dbReference type="KEGG" id="sbae:DSM104329_03026"/>
<organism evidence="1 2">
    <name type="scientific">Capillimicrobium parvum</name>
    <dbReference type="NCBI Taxonomy" id="2884022"/>
    <lineage>
        <taxon>Bacteria</taxon>
        <taxon>Bacillati</taxon>
        <taxon>Actinomycetota</taxon>
        <taxon>Thermoleophilia</taxon>
        <taxon>Solirubrobacterales</taxon>
        <taxon>Capillimicrobiaceae</taxon>
        <taxon>Capillimicrobium</taxon>
    </lineage>
</organism>
<accession>A0A9E6XYL8</accession>
<dbReference type="RefSeq" id="WP_259310687.1">
    <property type="nucleotide sequence ID" value="NZ_CP087164.1"/>
</dbReference>
<evidence type="ECO:0000313" key="2">
    <source>
        <dbReference type="Proteomes" id="UP001162834"/>
    </source>
</evidence>
<dbReference type="AlphaFoldDB" id="A0A9E6XYL8"/>
<gene>
    <name evidence="1" type="ORF">DSM104329_03026</name>
</gene>
<sequence>MSAARSPFSYAIVRVVPRVERGERFNAGVVLFSRPRRFLGARVALDEHRLRPLAPGLDPATVQPHLDAIVRIAAGDPEAGPIAAADQSERFGWLVAPSSTIIQPSHVHTGLCEDPAAMLEHLFATLVLPVAP</sequence>
<dbReference type="InterPro" id="IPR021398">
    <property type="entry name" value="DUF3037"/>
</dbReference>
<keyword evidence="2" id="KW-1185">Reference proteome</keyword>
<dbReference type="Proteomes" id="UP001162834">
    <property type="component" value="Chromosome"/>
</dbReference>
<protein>
    <recommendedName>
        <fullName evidence="3">DUF3037 domain-containing protein</fullName>
    </recommendedName>
</protein>